<dbReference type="Gene3D" id="2.130.10.10">
    <property type="entry name" value="YVTN repeat-like/Quinoprotein amine dehydrogenase"/>
    <property type="match status" value="1"/>
</dbReference>
<evidence type="ECO:0000313" key="2">
    <source>
        <dbReference type="Proteomes" id="UP001190700"/>
    </source>
</evidence>
<dbReference type="PANTHER" id="PTHR47199:SF2">
    <property type="entry name" value="PHOTOSYSTEM II STABILITY_ASSEMBLY FACTOR HCF136, CHLOROPLASTIC"/>
    <property type="match status" value="1"/>
</dbReference>
<gene>
    <name evidence="1" type="ORF">CYMTET_21542</name>
</gene>
<sequence length="362" mass="39914">MDSSLFPSVRALNRTFVLLSALFYVANTQVYIGWEGVETPVSTKINDAITTNLYPGFYWMVGASNVILYTEDEGASWLSKPTTITSTGLDWHGVSFPKHCFDNPDYTPGAFFQICNYRTGFVVGKYGTIVKSDDLGETWELQNNFVFAGRTELQSRISTLTFHDIQAVPMEPSGLYVWVVGDQGAIFFSSDLGQTWVVQDSRISDTLHTVAMLDNTTGFTAGANGYILKTTDSGQTWTFEQSGLVGNEFNPGPTLYELSVYQNSTEGTAVVWAAGEGGTIAFLSDISRSYWSQAASCTSDKTLYTIAFRYTLQIGWAFGDSGIACKTYDGGANWGIDVQCPVRITYRGVAEYDPIMWRNAAR</sequence>
<comment type="caution">
    <text evidence="1">The sequence shown here is derived from an EMBL/GenBank/DDBJ whole genome shotgun (WGS) entry which is preliminary data.</text>
</comment>
<name>A0AAE0G1Z1_9CHLO</name>
<proteinExistence type="predicted"/>
<dbReference type="EMBL" id="LGRX02010592">
    <property type="protein sequence ID" value="KAK3270058.1"/>
    <property type="molecule type" value="Genomic_DNA"/>
</dbReference>
<evidence type="ECO:0008006" key="3">
    <source>
        <dbReference type="Google" id="ProtNLM"/>
    </source>
</evidence>
<dbReference type="CDD" id="cd15482">
    <property type="entry name" value="Sialidase_non-viral"/>
    <property type="match status" value="1"/>
</dbReference>
<dbReference type="InterPro" id="IPR015943">
    <property type="entry name" value="WD40/YVTN_repeat-like_dom_sf"/>
</dbReference>
<dbReference type="SUPFAM" id="SSF110296">
    <property type="entry name" value="Oligoxyloglucan reducing end-specific cellobiohydrolase"/>
    <property type="match status" value="1"/>
</dbReference>
<dbReference type="PANTHER" id="PTHR47199">
    <property type="entry name" value="PHOTOSYSTEM II STABILITY/ASSEMBLY FACTOR HCF136, CHLOROPLASTIC"/>
    <property type="match status" value="1"/>
</dbReference>
<organism evidence="1 2">
    <name type="scientific">Cymbomonas tetramitiformis</name>
    <dbReference type="NCBI Taxonomy" id="36881"/>
    <lineage>
        <taxon>Eukaryota</taxon>
        <taxon>Viridiplantae</taxon>
        <taxon>Chlorophyta</taxon>
        <taxon>Pyramimonadophyceae</taxon>
        <taxon>Pyramimonadales</taxon>
        <taxon>Pyramimonadaceae</taxon>
        <taxon>Cymbomonas</taxon>
    </lineage>
</organism>
<protein>
    <recommendedName>
        <fullName evidence="3">Photosynthesis system II assembly factor Ycf48/Hcf136-like domain-containing protein</fullName>
    </recommendedName>
</protein>
<evidence type="ECO:0000313" key="1">
    <source>
        <dbReference type="EMBL" id="KAK3270058.1"/>
    </source>
</evidence>
<dbReference type="Proteomes" id="UP001190700">
    <property type="component" value="Unassembled WGS sequence"/>
</dbReference>
<reference evidence="1 2" key="1">
    <citation type="journal article" date="2015" name="Genome Biol. Evol.">
        <title>Comparative Genomics of a Bacterivorous Green Alga Reveals Evolutionary Causalities and Consequences of Phago-Mixotrophic Mode of Nutrition.</title>
        <authorList>
            <person name="Burns J.A."/>
            <person name="Paasch A."/>
            <person name="Narechania A."/>
            <person name="Kim E."/>
        </authorList>
    </citation>
    <scope>NUCLEOTIDE SEQUENCE [LARGE SCALE GENOMIC DNA]</scope>
    <source>
        <strain evidence="1 2">PLY_AMNH</strain>
    </source>
</reference>
<keyword evidence="2" id="KW-1185">Reference proteome</keyword>
<dbReference type="AlphaFoldDB" id="A0AAE0G1Z1"/>
<accession>A0AAE0G1Z1</accession>